<dbReference type="InterPro" id="IPR051201">
    <property type="entry name" value="Chloro_Bact_Ser_Proteases"/>
</dbReference>
<evidence type="ECO:0000256" key="1">
    <source>
        <dbReference type="ARBA" id="ARBA00022670"/>
    </source>
</evidence>
<dbReference type="SMART" id="SM00228">
    <property type="entry name" value="PDZ"/>
    <property type="match status" value="1"/>
</dbReference>
<evidence type="ECO:0000313" key="5">
    <source>
        <dbReference type="EMBL" id="HJE91659.1"/>
    </source>
</evidence>
<comment type="caution">
    <text evidence="5">The sequence shown here is derived from an EMBL/GenBank/DDBJ whole genome shotgun (WGS) entry which is preliminary data.</text>
</comment>
<keyword evidence="1" id="KW-0645">Protease</keyword>
<dbReference type="InterPro" id="IPR036034">
    <property type="entry name" value="PDZ_sf"/>
</dbReference>
<dbReference type="GO" id="GO:0006508">
    <property type="term" value="P:proteolysis"/>
    <property type="evidence" value="ECO:0007669"/>
    <property type="project" value="UniProtKB-KW"/>
</dbReference>
<dbReference type="Gene3D" id="2.40.10.120">
    <property type="match status" value="1"/>
</dbReference>
<feature type="compositionally biased region" description="Basic and acidic residues" evidence="3">
    <location>
        <begin position="59"/>
        <end position="70"/>
    </location>
</feature>
<name>A0A921F6R3_9ACTN</name>
<protein>
    <submittedName>
        <fullName evidence="5">Trypsin-like peptidase domain-containing protein</fullName>
    </submittedName>
</protein>
<reference evidence="5" key="2">
    <citation type="submission" date="2021-09" db="EMBL/GenBank/DDBJ databases">
        <authorList>
            <person name="Gilroy R."/>
        </authorList>
    </citation>
    <scope>NUCLEOTIDE SEQUENCE</scope>
    <source>
        <strain evidence="5">ChiGjej1B1-18357</strain>
    </source>
</reference>
<dbReference type="PRINTS" id="PR00834">
    <property type="entry name" value="PROTEASES2C"/>
</dbReference>
<dbReference type="GO" id="GO:0004252">
    <property type="term" value="F:serine-type endopeptidase activity"/>
    <property type="evidence" value="ECO:0007669"/>
    <property type="project" value="InterPro"/>
</dbReference>
<dbReference type="Proteomes" id="UP000776650">
    <property type="component" value="Unassembled WGS sequence"/>
</dbReference>
<evidence type="ECO:0000256" key="2">
    <source>
        <dbReference type="ARBA" id="ARBA00022801"/>
    </source>
</evidence>
<dbReference type="Pfam" id="PF13180">
    <property type="entry name" value="PDZ_2"/>
    <property type="match status" value="1"/>
</dbReference>
<keyword evidence="2" id="KW-0378">Hydrolase</keyword>
<dbReference type="InterPro" id="IPR001478">
    <property type="entry name" value="PDZ"/>
</dbReference>
<dbReference type="PROSITE" id="PS50106">
    <property type="entry name" value="PDZ"/>
    <property type="match status" value="1"/>
</dbReference>
<dbReference type="InterPro" id="IPR001940">
    <property type="entry name" value="Peptidase_S1C"/>
</dbReference>
<dbReference type="SUPFAM" id="SSF50494">
    <property type="entry name" value="Trypsin-like serine proteases"/>
    <property type="match status" value="1"/>
</dbReference>
<dbReference type="Pfam" id="PF13365">
    <property type="entry name" value="Trypsin_2"/>
    <property type="match status" value="1"/>
</dbReference>
<organism evidence="5 6">
    <name type="scientific">Dietzia timorensis</name>
    <dbReference type="NCBI Taxonomy" id="499555"/>
    <lineage>
        <taxon>Bacteria</taxon>
        <taxon>Bacillati</taxon>
        <taxon>Actinomycetota</taxon>
        <taxon>Actinomycetes</taxon>
        <taxon>Mycobacteriales</taxon>
        <taxon>Dietziaceae</taxon>
        <taxon>Dietzia</taxon>
    </lineage>
</organism>
<reference evidence="5" key="1">
    <citation type="journal article" date="2021" name="PeerJ">
        <title>Extensive microbial diversity within the chicken gut microbiome revealed by metagenomics and culture.</title>
        <authorList>
            <person name="Gilroy R."/>
            <person name="Ravi A."/>
            <person name="Getino M."/>
            <person name="Pursley I."/>
            <person name="Horton D.L."/>
            <person name="Alikhan N.F."/>
            <person name="Baker D."/>
            <person name="Gharbi K."/>
            <person name="Hall N."/>
            <person name="Watson M."/>
            <person name="Adriaenssens E.M."/>
            <person name="Foster-Nyarko E."/>
            <person name="Jarju S."/>
            <person name="Secka A."/>
            <person name="Antonio M."/>
            <person name="Oren A."/>
            <person name="Chaudhuri R.R."/>
            <person name="La Ragione R."/>
            <person name="Hildebrand F."/>
            <person name="Pallen M.J."/>
        </authorList>
    </citation>
    <scope>NUCLEOTIDE SEQUENCE</scope>
    <source>
        <strain evidence="5">ChiGjej1B1-18357</strain>
    </source>
</reference>
<evidence type="ECO:0000256" key="3">
    <source>
        <dbReference type="SAM" id="MobiDB-lite"/>
    </source>
</evidence>
<evidence type="ECO:0000259" key="4">
    <source>
        <dbReference type="PROSITE" id="PS50106"/>
    </source>
</evidence>
<dbReference type="Gene3D" id="2.30.42.10">
    <property type="match status" value="1"/>
</dbReference>
<proteinExistence type="predicted"/>
<feature type="domain" description="PDZ" evidence="4">
    <location>
        <begin position="356"/>
        <end position="437"/>
    </location>
</feature>
<dbReference type="EMBL" id="DYXM01000223">
    <property type="protein sequence ID" value="HJE91659.1"/>
    <property type="molecule type" value="Genomic_DNA"/>
</dbReference>
<dbReference type="AlphaFoldDB" id="A0A921F6R3"/>
<accession>A0A921F6R3</accession>
<sequence>MPPRNPVHEQVFGRPAGATDMLERIPGNDTGKGDETDSTDIAELANPWRNPESVVEEGSPARREPPERPVLDLVGNKRRGSADDEEPRKLGVREVFFGKRLSWQALASVGAACAVIGLFGGAAGHFLAESSTSLTSNDVRLREAPPAHLSEDNVIGAVANEVQPAVVNIQVTSDSGMGEGSGIVIDDRGYILTNNHVVTMEGAAGPGAVIETVFPTGQRANAEIVGTDPKTDLAVIKVDVENLTVAQLGNSDEVEVGQQIIAIGSPLGLPKTVTQGIVSATQRAMALGKDASENGDVIDALQTDAAINPGNSGGPLVDTRGAVVGINTLIFSQSGGSDGLGFAIPINEAKRIAEKLITDGEVRHASIGVNARTAANGSLDGAEVVNVAEGGPAQRGGMREGDVVVKVGDRDIHSSDELVVAVRNAGADGDVPITVVRDGGRVELSVRPEAE</sequence>
<dbReference type="PANTHER" id="PTHR43343:SF3">
    <property type="entry name" value="PROTEASE DO-LIKE 8, CHLOROPLASTIC"/>
    <property type="match status" value="1"/>
</dbReference>
<evidence type="ECO:0000313" key="6">
    <source>
        <dbReference type="Proteomes" id="UP000776650"/>
    </source>
</evidence>
<dbReference type="InterPro" id="IPR009003">
    <property type="entry name" value="Peptidase_S1_PA"/>
</dbReference>
<dbReference type="PANTHER" id="PTHR43343">
    <property type="entry name" value="PEPTIDASE S12"/>
    <property type="match status" value="1"/>
</dbReference>
<feature type="region of interest" description="Disordered" evidence="3">
    <location>
        <begin position="1"/>
        <end position="86"/>
    </location>
</feature>
<dbReference type="SUPFAM" id="SSF50156">
    <property type="entry name" value="PDZ domain-like"/>
    <property type="match status" value="1"/>
</dbReference>
<dbReference type="RefSeq" id="WP_303914370.1">
    <property type="nucleotide sequence ID" value="NZ_DYXM01000223.1"/>
</dbReference>
<gene>
    <name evidence="5" type="ORF">K8V11_11705</name>
</gene>